<keyword evidence="2" id="KW-0812">Transmembrane</keyword>
<organism evidence="4 5">
    <name type="scientific">Nocardia jiangxiensis</name>
    <dbReference type="NCBI Taxonomy" id="282685"/>
    <lineage>
        <taxon>Bacteria</taxon>
        <taxon>Bacillati</taxon>
        <taxon>Actinomycetota</taxon>
        <taxon>Actinomycetes</taxon>
        <taxon>Mycobacteriales</taxon>
        <taxon>Nocardiaceae</taxon>
        <taxon>Nocardia</taxon>
    </lineage>
</organism>
<feature type="region of interest" description="Disordered" evidence="1">
    <location>
        <begin position="1"/>
        <end position="139"/>
    </location>
</feature>
<dbReference type="Proteomes" id="UP001601992">
    <property type="component" value="Unassembled WGS sequence"/>
</dbReference>
<dbReference type="Pfam" id="PF14230">
    <property type="entry name" value="DUF4333"/>
    <property type="match status" value="1"/>
</dbReference>
<protein>
    <submittedName>
        <fullName evidence="4">DUF4333 domain-containing protein</fullName>
    </submittedName>
</protein>
<name>A0ABW6RXQ0_9NOCA</name>
<feature type="domain" description="DUF4333" evidence="3">
    <location>
        <begin position="159"/>
        <end position="233"/>
    </location>
</feature>
<accession>A0ABW6RXQ0</accession>
<keyword evidence="2" id="KW-0472">Membrane</keyword>
<evidence type="ECO:0000313" key="4">
    <source>
        <dbReference type="EMBL" id="MFF3568815.1"/>
    </source>
</evidence>
<evidence type="ECO:0000256" key="1">
    <source>
        <dbReference type="SAM" id="MobiDB-lite"/>
    </source>
</evidence>
<feature type="compositionally biased region" description="Polar residues" evidence="1">
    <location>
        <begin position="19"/>
        <end position="32"/>
    </location>
</feature>
<gene>
    <name evidence="4" type="ORF">ACFYXQ_13675</name>
</gene>
<feature type="compositionally biased region" description="Polar residues" evidence="1">
    <location>
        <begin position="128"/>
        <end position="137"/>
    </location>
</feature>
<evidence type="ECO:0000259" key="3">
    <source>
        <dbReference type="Pfam" id="PF14230"/>
    </source>
</evidence>
<sequence length="241" mass="25857">MSGPYGPNDTPGPGEGHSSDPTQQWTGQQPADPTQQWGGQQPAGQQQWSQPGQTSWPPQATGNADPTQQWSGQQPAGQQQWGQGSGTSWPQQQPAQSQPWEATQQQWGQPPQQQQQWNQSGQWNQEQPQQPSLQPTGKKSRRGLLIGGGIGAVVVIVVVVVLAVVFLGSDKLDNSAVQSGVQKVLKDSYGIDDVQNVNCPSGQKVEVGKTFTCSLKVGGEQKNVTIKVTKSDGTYEVGRPN</sequence>
<feature type="compositionally biased region" description="Low complexity" evidence="1">
    <location>
        <begin position="33"/>
        <end position="59"/>
    </location>
</feature>
<dbReference type="EMBL" id="JBIAQY010000004">
    <property type="protein sequence ID" value="MFF3568815.1"/>
    <property type="molecule type" value="Genomic_DNA"/>
</dbReference>
<evidence type="ECO:0000256" key="2">
    <source>
        <dbReference type="SAM" id="Phobius"/>
    </source>
</evidence>
<keyword evidence="2" id="KW-1133">Transmembrane helix</keyword>
<feature type="transmembrane region" description="Helical" evidence="2">
    <location>
        <begin position="144"/>
        <end position="168"/>
    </location>
</feature>
<dbReference type="RefSeq" id="WP_040823063.1">
    <property type="nucleotide sequence ID" value="NZ_JBIAQY010000004.1"/>
</dbReference>
<feature type="compositionally biased region" description="Low complexity" evidence="1">
    <location>
        <begin position="68"/>
        <end position="127"/>
    </location>
</feature>
<reference evidence="4 5" key="1">
    <citation type="submission" date="2024-10" db="EMBL/GenBank/DDBJ databases">
        <title>The Natural Products Discovery Center: Release of the First 8490 Sequenced Strains for Exploring Actinobacteria Biosynthetic Diversity.</title>
        <authorList>
            <person name="Kalkreuter E."/>
            <person name="Kautsar S.A."/>
            <person name="Yang D."/>
            <person name="Bader C.D."/>
            <person name="Teijaro C.N."/>
            <person name="Fluegel L."/>
            <person name="Davis C.M."/>
            <person name="Simpson J.R."/>
            <person name="Lauterbach L."/>
            <person name="Steele A.D."/>
            <person name="Gui C."/>
            <person name="Meng S."/>
            <person name="Li G."/>
            <person name="Viehrig K."/>
            <person name="Ye F."/>
            <person name="Su P."/>
            <person name="Kiefer A.F."/>
            <person name="Nichols A."/>
            <person name="Cepeda A.J."/>
            <person name="Yan W."/>
            <person name="Fan B."/>
            <person name="Jiang Y."/>
            <person name="Adhikari A."/>
            <person name="Zheng C.-J."/>
            <person name="Schuster L."/>
            <person name="Cowan T.M."/>
            <person name="Smanski M.J."/>
            <person name="Chevrette M.G."/>
            <person name="De Carvalho L.P.S."/>
            <person name="Shen B."/>
        </authorList>
    </citation>
    <scope>NUCLEOTIDE SEQUENCE [LARGE SCALE GENOMIC DNA]</scope>
    <source>
        <strain evidence="4 5">NPDC002593</strain>
    </source>
</reference>
<proteinExistence type="predicted"/>
<comment type="caution">
    <text evidence="4">The sequence shown here is derived from an EMBL/GenBank/DDBJ whole genome shotgun (WGS) entry which is preliminary data.</text>
</comment>
<dbReference type="InterPro" id="IPR025637">
    <property type="entry name" value="DUF4333"/>
</dbReference>
<keyword evidence="5" id="KW-1185">Reference proteome</keyword>
<evidence type="ECO:0000313" key="5">
    <source>
        <dbReference type="Proteomes" id="UP001601992"/>
    </source>
</evidence>